<keyword evidence="1" id="KW-1133">Transmembrane helix</keyword>
<dbReference type="EMBL" id="FZOH01000003">
    <property type="protein sequence ID" value="SNS28295.1"/>
    <property type="molecule type" value="Genomic_DNA"/>
</dbReference>
<dbReference type="OrthoDB" id="5194548at2"/>
<keyword evidence="1" id="KW-0472">Membrane</keyword>
<dbReference type="RefSeq" id="WP_089403750.1">
    <property type="nucleotide sequence ID" value="NZ_FZOH01000003.1"/>
</dbReference>
<evidence type="ECO:0000256" key="1">
    <source>
        <dbReference type="SAM" id="Phobius"/>
    </source>
</evidence>
<organism evidence="2 3">
    <name type="scientific">Geodermatophilus saharensis</name>
    <dbReference type="NCBI Taxonomy" id="1137994"/>
    <lineage>
        <taxon>Bacteria</taxon>
        <taxon>Bacillati</taxon>
        <taxon>Actinomycetota</taxon>
        <taxon>Actinomycetes</taxon>
        <taxon>Geodermatophilales</taxon>
        <taxon>Geodermatophilaceae</taxon>
        <taxon>Geodermatophilus</taxon>
    </lineage>
</organism>
<feature type="transmembrane region" description="Helical" evidence="1">
    <location>
        <begin position="28"/>
        <end position="46"/>
    </location>
</feature>
<evidence type="ECO:0000313" key="2">
    <source>
        <dbReference type="EMBL" id="SNS28295.1"/>
    </source>
</evidence>
<reference evidence="3" key="1">
    <citation type="submission" date="2017-06" db="EMBL/GenBank/DDBJ databases">
        <authorList>
            <person name="Varghese N."/>
            <person name="Submissions S."/>
        </authorList>
    </citation>
    <scope>NUCLEOTIDE SEQUENCE [LARGE SCALE GENOMIC DNA]</scope>
    <source>
        <strain evidence="3">DSM 45423</strain>
    </source>
</reference>
<evidence type="ECO:0000313" key="3">
    <source>
        <dbReference type="Proteomes" id="UP000198386"/>
    </source>
</evidence>
<name>A0A239D7D3_9ACTN</name>
<dbReference type="AlphaFoldDB" id="A0A239D7D3"/>
<proteinExistence type="predicted"/>
<sequence length="65" mass="6848">MWLLLWAAVLLVAGAGLASRAAEDGWALSPVAGALLWPLLLVYPAWRVATGPRRAISRNSGPPLS</sequence>
<dbReference type="Proteomes" id="UP000198386">
    <property type="component" value="Unassembled WGS sequence"/>
</dbReference>
<keyword evidence="1" id="KW-0812">Transmembrane</keyword>
<gene>
    <name evidence="2" type="ORF">SAMN04488107_2038</name>
</gene>
<keyword evidence="3" id="KW-1185">Reference proteome</keyword>
<accession>A0A239D7D3</accession>
<protein>
    <submittedName>
        <fullName evidence="2">Uncharacterized protein</fullName>
    </submittedName>
</protein>